<evidence type="ECO:0000313" key="2">
    <source>
        <dbReference type="EMBL" id="KAK9030214.1"/>
    </source>
</evidence>
<dbReference type="Gene3D" id="1.10.238.10">
    <property type="entry name" value="EF-hand"/>
    <property type="match status" value="1"/>
</dbReference>
<name>A0ABR2SZ08_9ROSI</name>
<dbReference type="SUPFAM" id="SSF47473">
    <property type="entry name" value="EF-hand"/>
    <property type="match status" value="1"/>
</dbReference>
<feature type="domain" description="EF-hand" evidence="1">
    <location>
        <begin position="2"/>
        <end position="37"/>
    </location>
</feature>
<dbReference type="InterPro" id="IPR002048">
    <property type="entry name" value="EF_hand_dom"/>
</dbReference>
<dbReference type="EMBL" id="JBBPBN010000010">
    <property type="protein sequence ID" value="KAK9030214.1"/>
    <property type="molecule type" value="Genomic_DNA"/>
</dbReference>
<keyword evidence="3" id="KW-1185">Reference proteome</keyword>
<dbReference type="InterPro" id="IPR011992">
    <property type="entry name" value="EF-hand-dom_pair"/>
</dbReference>
<accession>A0ABR2SZ08</accession>
<reference evidence="2 3" key="1">
    <citation type="journal article" date="2024" name="G3 (Bethesda)">
        <title>Genome assembly of Hibiscus sabdariffa L. provides insights into metabolisms of medicinal natural products.</title>
        <authorList>
            <person name="Kim T."/>
        </authorList>
    </citation>
    <scope>NUCLEOTIDE SEQUENCE [LARGE SCALE GENOMIC DNA]</scope>
    <source>
        <strain evidence="2">TK-2024</strain>
        <tissue evidence="2">Old leaves</tissue>
    </source>
</reference>
<evidence type="ECO:0000259" key="1">
    <source>
        <dbReference type="PROSITE" id="PS50222"/>
    </source>
</evidence>
<comment type="caution">
    <text evidence="2">The sequence shown here is derived from an EMBL/GenBank/DDBJ whole genome shotgun (WGS) entry which is preliminary data.</text>
</comment>
<gene>
    <name evidence="2" type="ORF">V6N11_031644</name>
</gene>
<protein>
    <recommendedName>
        <fullName evidence="1">EF-hand domain-containing protein</fullName>
    </recommendedName>
</protein>
<dbReference type="PROSITE" id="PS50222">
    <property type="entry name" value="EF_HAND_2"/>
    <property type="match status" value="1"/>
</dbReference>
<dbReference type="Proteomes" id="UP001396334">
    <property type="component" value="Unassembled WGS sequence"/>
</dbReference>
<evidence type="ECO:0000313" key="3">
    <source>
        <dbReference type="Proteomes" id="UP001396334"/>
    </source>
</evidence>
<proteinExistence type="predicted"/>
<sequence>MMRSEEYELVLRYFDENGDEKISTSELRRRLRQMGGEVALNEEDVGIKTMGLEDVMELMEGMGEEEKMKDLRCMMERWEWVHYSTKCSPNLGAQNP</sequence>
<organism evidence="2 3">
    <name type="scientific">Hibiscus sabdariffa</name>
    <name type="common">roselle</name>
    <dbReference type="NCBI Taxonomy" id="183260"/>
    <lineage>
        <taxon>Eukaryota</taxon>
        <taxon>Viridiplantae</taxon>
        <taxon>Streptophyta</taxon>
        <taxon>Embryophyta</taxon>
        <taxon>Tracheophyta</taxon>
        <taxon>Spermatophyta</taxon>
        <taxon>Magnoliopsida</taxon>
        <taxon>eudicotyledons</taxon>
        <taxon>Gunneridae</taxon>
        <taxon>Pentapetalae</taxon>
        <taxon>rosids</taxon>
        <taxon>malvids</taxon>
        <taxon>Malvales</taxon>
        <taxon>Malvaceae</taxon>
        <taxon>Malvoideae</taxon>
        <taxon>Hibiscus</taxon>
    </lineage>
</organism>